<evidence type="ECO:0000313" key="2">
    <source>
        <dbReference type="EMBL" id="XAO35436.1"/>
    </source>
</evidence>
<sequence>MPERVPAEHHSPDRKKPPRMAMTAEERDQVRALHEEGKGLNEIMRITGIKSKSMLSKFCKENGLTFDRSSTAAATAARIEDLKARQVAMAEKMMATAEYLHTRFHESYRYYVREGDEMVLVELPEIPLRETRDAVTAIREAVQGHLQLFEAAGGDTPEVEKSMLVSLKEQLADYIDIVDEETADGEVSDTAEGDIPE</sequence>
<dbReference type="Proteomes" id="UP001494874">
    <property type="component" value="Segment"/>
</dbReference>
<keyword evidence="3" id="KW-1185">Reference proteome</keyword>
<gene>
    <name evidence="2" type="primary">2</name>
    <name evidence="2" type="ORF">SEA_MORGANA_2</name>
</gene>
<accession>A0AAX4RBJ0</accession>
<evidence type="ECO:0000313" key="3">
    <source>
        <dbReference type="Proteomes" id="UP001494874"/>
    </source>
</evidence>
<name>A0AAX4RBJ0_9CAUD</name>
<protein>
    <submittedName>
        <fullName evidence="2">Helix-turn-helix DNA binding domain protein</fullName>
    </submittedName>
</protein>
<reference evidence="2 3" key="1">
    <citation type="submission" date="2024-03" db="EMBL/GenBank/DDBJ databases">
        <authorList>
            <person name="Shriver K.J."/>
            <person name="Jarquin D.M."/>
            <person name="Bolanos-Abarca L."/>
            <person name="Cohen Z.M."/>
            <person name="Hayes E."/>
            <person name="Mustafa Y."/>
            <person name="Pacheco-Mendoza M."/>
            <person name="Broussard A.C."/>
            <person name="Fogarty M.P."/>
            <person name="Ko C."/>
            <person name="Russell D.A."/>
            <person name="Jacobs-Sera D."/>
            <person name="Hatfull G.F."/>
        </authorList>
    </citation>
    <scope>NUCLEOTIDE SEQUENCE [LARGE SCALE GENOMIC DNA]</scope>
</reference>
<feature type="compositionally biased region" description="Basic and acidic residues" evidence="1">
    <location>
        <begin position="1"/>
        <end position="15"/>
    </location>
</feature>
<evidence type="ECO:0000256" key="1">
    <source>
        <dbReference type="SAM" id="MobiDB-lite"/>
    </source>
</evidence>
<feature type="region of interest" description="Disordered" evidence="1">
    <location>
        <begin position="1"/>
        <end position="27"/>
    </location>
</feature>
<proteinExistence type="predicted"/>
<dbReference type="EMBL" id="PP537962">
    <property type="protein sequence ID" value="XAO35436.1"/>
    <property type="molecule type" value="Genomic_DNA"/>
</dbReference>
<organism evidence="2 3">
    <name type="scientific">Gordonia phage Morgana</name>
    <dbReference type="NCBI Taxonomy" id="3137292"/>
    <lineage>
        <taxon>Viruses</taxon>
        <taxon>Duplodnaviria</taxon>
        <taxon>Heunggongvirae</taxon>
        <taxon>Uroviricota</taxon>
        <taxon>Caudoviricetes</taxon>
        <taxon>Kruegerviridae</taxon>
        <taxon>Cafassovirus</taxon>
        <taxon>Cafassovirus morgana</taxon>
    </lineage>
</organism>